<gene>
    <name evidence="1" type="ORF">CLOTH_12740</name>
</gene>
<dbReference type="RefSeq" id="WP_079412257.1">
    <property type="nucleotide sequence ID" value="NZ_MZGW01000004.1"/>
</dbReference>
<dbReference type="Proteomes" id="UP000190140">
    <property type="component" value="Unassembled WGS sequence"/>
</dbReference>
<dbReference type="InterPro" id="IPR019271">
    <property type="entry name" value="DUF2284_metal-binding"/>
</dbReference>
<name>A0A1V4I6C1_9FIRM</name>
<evidence type="ECO:0000313" key="2">
    <source>
        <dbReference type="Proteomes" id="UP000190140"/>
    </source>
</evidence>
<dbReference type="AlphaFoldDB" id="A0A1V4I6C1"/>
<dbReference type="STRING" id="29349.CLOTH_12740"/>
<sequence length="174" mass="20555">MEKLLELSRQNEITPYFIDTKDIIVEDRVYLKCAYGCKDFGKRLNCPPNIITIDEFRRILKEYEKGLVLIEEYYIDKDDDIYNTWEIIRKNSFHKMIEIEKEAFRQGYSFAHLLRAGSCNECPKCSEQCSKPYLRRFSPESVGINLTKTLENINITINYDNTNKITLIGLLLLY</sequence>
<comment type="caution">
    <text evidence="1">The sequence shown here is derived from an EMBL/GenBank/DDBJ whole genome shotgun (WGS) entry which is preliminary data.</text>
</comment>
<proteinExistence type="predicted"/>
<organism evidence="1 2">
    <name type="scientific">Alkalithermobacter paradoxus</name>
    <dbReference type="NCBI Taxonomy" id="29349"/>
    <lineage>
        <taxon>Bacteria</taxon>
        <taxon>Bacillati</taxon>
        <taxon>Bacillota</taxon>
        <taxon>Clostridia</taxon>
        <taxon>Peptostreptococcales</taxon>
        <taxon>Tepidibacteraceae</taxon>
        <taxon>Alkalithermobacter</taxon>
    </lineage>
</organism>
<keyword evidence="2" id="KW-1185">Reference proteome</keyword>
<protein>
    <recommendedName>
        <fullName evidence="3">Metal-binding protein</fullName>
    </recommendedName>
</protein>
<dbReference type="PIRSF" id="PIRSF018748">
    <property type="entry name" value="UCP018748"/>
    <property type="match status" value="1"/>
</dbReference>
<reference evidence="1 2" key="1">
    <citation type="submission" date="2017-03" db="EMBL/GenBank/DDBJ databases">
        <title>Genome sequence of Clostridium thermoalcaliphilum DSM 7309.</title>
        <authorList>
            <person name="Poehlein A."/>
            <person name="Daniel R."/>
        </authorList>
    </citation>
    <scope>NUCLEOTIDE SEQUENCE [LARGE SCALE GENOMIC DNA]</scope>
    <source>
        <strain evidence="1 2">DSM 7309</strain>
    </source>
</reference>
<dbReference type="EMBL" id="MZGW01000004">
    <property type="protein sequence ID" value="OPJ55516.1"/>
    <property type="molecule type" value="Genomic_DNA"/>
</dbReference>
<evidence type="ECO:0000313" key="1">
    <source>
        <dbReference type="EMBL" id="OPJ55516.1"/>
    </source>
</evidence>
<evidence type="ECO:0008006" key="3">
    <source>
        <dbReference type="Google" id="ProtNLM"/>
    </source>
</evidence>
<dbReference type="Pfam" id="PF10050">
    <property type="entry name" value="DUF2284"/>
    <property type="match status" value="1"/>
</dbReference>
<accession>A0A1V4I6C1</accession>
<dbReference type="OrthoDB" id="5420534at2"/>